<proteinExistence type="predicted"/>
<evidence type="ECO:0000256" key="1">
    <source>
        <dbReference type="SAM" id="MobiDB-lite"/>
    </source>
</evidence>
<gene>
    <name evidence="2" type="ORF">N332_07007</name>
</gene>
<feature type="region of interest" description="Disordered" evidence="1">
    <location>
        <begin position="39"/>
        <end position="66"/>
    </location>
</feature>
<evidence type="ECO:0000313" key="3">
    <source>
        <dbReference type="Proteomes" id="UP000053369"/>
    </source>
</evidence>
<protein>
    <submittedName>
        <fullName evidence="2">Uncharacterized protein</fullName>
    </submittedName>
</protein>
<evidence type="ECO:0000313" key="2">
    <source>
        <dbReference type="EMBL" id="KFQ33235.1"/>
    </source>
</evidence>
<dbReference type="AlphaFoldDB" id="A0A091R0B8"/>
<dbReference type="Proteomes" id="UP000053369">
    <property type="component" value="Unassembled WGS sequence"/>
</dbReference>
<reference evidence="2 3" key="1">
    <citation type="submission" date="2014-04" db="EMBL/GenBank/DDBJ databases">
        <title>Genome evolution of avian class.</title>
        <authorList>
            <person name="Zhang G."/>
            <person name="Li C."/>
        </authorList>
    </citation>
    <scope>NUCLEOTIDE SEQUENCE [LARGE SCALE GENOMIC DNA]</scope>
    <source>
        <strain evidence="2">BGI_N332</strain>
    </source>
</reference>
<name>A0A091R0B8_9AVES</name>
<keyword evidence="3" id="KW-1185">Reference proteome</keyword>
<dbReference type="EMBL" id="KK807679">
    <property type="protein sequence ID" value="KFQ33235.1"/>
    <property type="molecule type" value="Genomic_DNA"/>
</dbReference>
<organism evidence="2 3">
    <name type="scientific">Mesitornis unicolor</name>
    <name type="common">brown roatelo</name>
    <dbReference type="NCBI Taxonomy" id="54374"/>
    <lineage>
        <taxon>Eukaryota</taxon>
        <taxon>Metazoa</taxon>
        <taxon>Chordata</taxon>
        <taxon>Craniata</taxon>
        <taxon>Vertebrata</taxon>
        <taxon>Euteleostomi</taxon>
        <taxon>Archelosauria</taxon>
        <taxon>Archosauria</taxon>
        <taxon>Dinosauria</taxon>
        <taxon>Saurischia</taxon>
        <taxon>Theropoda</taxon>
        <taxon>Coelurosauria</taxon>
        <taxon>Aves</taxon>
        <taxon>Neognathae</taxon>
        <taxon>Neoaves</taxon>
        <taxon>Columbimorphae</taxon>
        <taxon>Mesitornithiformes</taxon>
        <taxon>Mesitornithidae</taxon>
        <taxon>Mesitornis</taxon>
    </lineage>
</organism>
<sequence length="99" mass="10371">LSEGMDLSLARPRFYSPVPLPEAAYGSWPFFLSLGSTSGSLQGQGRPPAFKPAVPKPLGRSPGPLPPGIGYPLFPAGSLNRALATKTPPPLYLGAEGRR</sequence>
<feature type="non-terminal residue" evidence="2">
    <location>
        <position position="1"/>
    </location>
</feature>
<feature type="non-terminal residue" evidence="2">
    <location>
        <position position="99"/>
    </location>
</feature>
<accession>A0A091R0B8</accession>